<dbReference type="AlphaFoldDB" id="A0A8C3WJL6"/>
<reference evidence="1" key="2">
    <citation type="submission" date="2025-09" db="UniProtKB">
        <authorList>
            <consortium name="Ensembl"/>
        </authorList>
    </citation>
    <scope>IDENTIFICATION</scope>
</reference>
<accession>A0A8C3WJL6</accession>
<sequence>MEAGQVVAYLLDELHLLIPEVATGKRVGGYRRLEQGASLGLFRPNTAEARDRSTGPLTMCACVCGGWQAGSLPPRGSHARD</sequence>
<protein>
    <submittedName>
        <fullName evidence="1">Uncharacterized protein</fullName>
    </submittedName>
</protein>
<evidence type="ECO:0000313" key="1">
    <source>
        <dbReference type="Ensembl" id="ENSCWAP00000015257.1"/>
    </source>
</evidence>
<proteinExistence type="predicted"/>
<organism evidence="1 2">
    <name type="scientific">Catagonus wagneri</name>
    <name type="common">Chacoan peccary</name>
    <dbReference type="NCBI Taxonomy" id="51154"/>
    <lineage>
        <taxon>Eukaryota</taxon>
        <taxon>Metazoa</taxon>
        <taxon>Chordata</taxon>
        <taxon>Craniata</taxon>
        <taxon>Vertebrata</taxon>
        <taxon>Euteleostomi</taxon>
        <taxon>Mammalia</taxon>
        <taxon>Eutheria</taxon>
        <taxon>Laurasiatheria</taxon>
        <taxon>Artiodactyla</taxon>
        <taxon>Suina</taxon>
        <taxon>Tayassuidae</taxon>
        <taxon>Catagonus</taxon>
    </lineage>
</organism>
<keyword evidence="2" id="KW-1185">Reference proteome</keyword>
<dbReference type="Proteomes" id="UP000694540">
    <property type="component" value="Unplaced"/>
</dbReference>
<dbReference type="Ensembl" id="ENSCWAT00000016559.1">
    <property type="protein sequence ID" value="ENSCWAP00000015257.1"/>
    <property type="gene ID" value="ENSCWAG00000011832.1"/>
</dbReference>
<name>A0A8C3WJL6_9CETA</name>
<reference evidence="1" key="1">
    <citation type="submission" date="2025-08" db="UniProtKB">
        <authorList>
            <consortium name="Ensembl"/>
        </authorList>
    </citation>
    <scope>IDENTIFICATION</scope>
</reference>
<dbReference type="GeneTree" id="ENSGT00990000213214"/>
<evidence type="ECO:0000313" key="2">
    <source>
        <dbReference type="Proteomes" id="UP000694540"/>
    </source>
</evidence>